<feature type="region of interest" description="Disordered" evidence="8">
    <location>
        <begin position="596"/>
        <end position="618"/>
    </location>
</feature>
<feature type="region of interest" description="Disordered" evidence="8">
    <location>
        <begin position="469"/>
        <end position="496"/>
    </location>
</feature>
<dbReference type="SUPFAM" id="SSF52540">
    <property type="entry name" value="P-loop containing nucleoside triphosphate hydrolases"/>
    <property type="match status" value="1"/>
</dbReference>
<dbReference type="InterPro" id="IPR001650">
    <property type="entry name" value="Helicase_C-like"/>
</dbReference>
<dbReference type="GO" id="GO:0003723">
    <property type="term" value="F:RNA binding"/>
    <property type="evidence" value="ECO:0007669"/>
    <property type="project" value="UniProtKB-UniRule"/>
</dbReference>
<gene>
    <name evidence="12" type="ORF">CDEB00056_LOCUS9467</name>
</gene>
<dbReference type="Pfam" id="PF00271">
    <property type="entry name" value="Helicase_C"/>
    <property type="match status" value="1"/>
</dbReference>
<feature type="short sequence motif" description="Q motif" evidence="6">
    <location>
        <begin position="353"/>
        <end position="381"/>
    </location>
</feature>
<evidence type="ECO:0000259" key="10">
    <source>
        <dbReference type="PROSITE" id="PS51194"/>
    </source>
</evidence>
<feature type="compositionally biased region" description="Basic residues" evidence="8">
    <location>
        <begin position="1171"/>
        <end position="1180"/>
    </location>
</feature>
<dbReference type="PANTHER" id="PTHR24031">
    <property type="entry name" value="RNA HELICASE"/>
    <property type="match status" value="1"/>
</dbReference>
<feature type="domain" description="DEAD-box RNA helicase Q" evidence="11">
    <location>
        <begin position="353"/>
        <end position="381"/>
    </location>
</feature>
<feature type="region of interest" description="Disordered" evidence="8">
    <location>
        <begin position="638"/>
        <end position="765"/>
    </location>
</feature>
<keyword evidence="3 7" id="KW-0347">Helicase</keyword>
<evidence type="ECO:0000259" key="11">
    <source>
        <dbReference type="PROSITE" id="PS51195"/>
    </source>
</evidence>
<feature type="compositionally biased region" description="Acidic residues" evidence="8">
    <location>
        <begin position="688"/>
        <end position="706"/>
    </location>
</feature>
<dbReference type="PROSITE" id="PS00039">
    <property type="entry name" value="DEAD_ATP_HELICASE"/>
    <property type="match status" value="1"/>
</dbReference>
<feature type="compositionally biased region" description="Basic and acidic residues" evidence="8">
    <location>
        <begin position="313"/>
        <end position="329"/>
    </location>
</feature>
<feature type="domain" description="Helicase C-terminal" evidence="10">
    <location>
        <begin position="890"/>
        <end position="1045"/>
    </location>
</feature>
<sequence>MGKKRKSTSTASNSNDDPEQYPAWSSLPWQKIQTTSQSHQSQSQTTKSNDNDEELLLTDADYLNAKNHYDTPNANPDDLYELDGKKKSSLKRKKEKNKKTIVPDNEAHVTGANDPGIFYGLEVIDGGSYNVEKIPVYKHGHGEKGNGDGEEGKRKVEGYVTKLVIQGEASRDSKDIHTTKSKDSVTSTDNFTKKKNATTTILDTDASNDSVTTADVKISKKKKAKKTVPKTDASKDTETPSNSEEKTKASVSVSVSVTDGITTSSKPSLTKKQIQKQKWKDKMKEKRKQIKANAKRKREDAKNPSSSIVDVDVDAKDESKDKDKSKDEHEPEEPSPSGPTSQAIEATRQSWCSATNGVYLHPTICSTLTELGFHKPTPIQGATLAASIYGQRDVVGAAPTGSGKTLSYLLPILQALYTAQDERVEAVVTMTNKNKAFYHPLTALILCPTRELAMQVSAEFTKLVTPIMNGEGKGQGKGQGKGKKKGKTKENTEEHEMERYKNIKCGTIVGGLSEQKQKRVLDYNKPPVLVATPGRLWDLMSSGNHAHLNNLATIRFLVVDEADRMVSQGSFPQLESILDKIQRANPSLEYFREHLADESDDGSGDEEEDDRMMGLPGIRGEAKVQMLNDELWSMIAKQEKGGVTREGGEEEDDMSVDEGNGEEKEKEGTSGSDEDEEELDMRDSGGNDTEDDEIPEPMEMDDEEYALEQARMEAELVQMHEAEFGVGTESTEGAVDNNDSDSDEDDDEKEGDDDLEEDDQKPIKRQTFIFSATLTLPSSTHHNIESSMSGGKGGKAGLRSIDGAIADILEKVGAQGQTKVVDLSSALGSNTNSTTSAADAKKKKKKGKDSSNITDDVDSNINASTGPSVVLPPGLSLYEIKCTQMHKDSHLYAFLATTKQGSSGPCLVFCNSIGAVKRVAETLRTLGMPVRTLHAQMQQKARLSSLESLSKSNSRSIVVCTDVAARGLDIPSVASVVHYDVARAVDTFVHRAGRTARGMGEDAIGWSVSLVSASEDKSHITICRVVLGEGKKSLDVAPMDYRLLANASQRVNLATKIVSCNDAEARTSKNNQWFIDAAEEAGLDLDEDLLDDGLKGGDRRDQQRLVEAKNARKALKQLLAKPMRTQNHGKFLSTAGLQHSVKAETEVKPFVVTKDVNMDGKGAGAGGGGGKRMKKKRKIS</sequence>
<dbReference type="GO" id="GO:0016787">
    <property type="term" value="F:hydrolase activity"/>
    <property type="evidence" value="ECO:0007669"/>
    <property type="project" value="UniProtKB-KW"/>
</dbReference>
<comment type="catalytic activity">
    <reaction evidence="7">
        <text>ATP + H2O = ADP + phosphate + H(+)</text>
        <dbReference type="Rhea" id="RHEA:13065"/>
        <dbReference type="ChEBI" id="CHEBI:15377"/>
        <dbReference type="ChEBI" id="CHEBI:15378"/>
        <dbReference type="ChEBI" id="CHEBI:30616"/>
        <dbReference type="ChEBI" id="CHEBI:43474"/>
        <dbReference type="ChEBI" id="CHEBI:456216"/>
        <dbReference type="EC" id="3.6.4.13"/>
    </reaction>
</comment>
<evidence type="ECO:0000256" key="6">
    <source>
        <dbReference type="PROSITE-ProRule" id="PRU00552"/>
    </source>
</evidence>
<feature type="compositionally biased region" description="Basic and acidic residues" evidence="8">
    <location>
        <begin position="638"/>
        <end position="647"/>
    </location>
</feature>
<feature type="compositionally biased region" description="Basic residues" evidence="8">
    <location>
        <begin position="219"/>
        <end position="228"/>
    </location>
</feature>
<dbReference type="GO" id="GO:0005524">
    <property type="term" value="F:ATP binding"/>
    <property type="evidence" value="ECO:0007669"/>
    <property type="project" value="UniProtKB-UniRule"/>
</dbReference>
<evidence type="ECO:0000256" key="4">
    <source>
        <dbReference type="ARBA" id="ARBA00022840"/>
    </source>
</evidence>
<feature type="compositionally biased region" description="Acidic residues" evidence="8">
    <location>
        <begin position="648"/>
        <end position="660"/>
    </location>
</feature>
<feature type="compositionally biased region" description="Polar residues" evidence="8">
    <location>
        <begin position="197"/>
        <end position="211"/>
    </location>
</feature>
<dbReference type="PROSITE" id="PS51192">
    <property type="entry name" value="HELICASE_ATP_BIND_1"/>
    <property type="match status" value="1"/>
</dbReference>
<dbReference type="Gene3D" id="3.40.50.300">
    <property type="entry name" value="P-loop containing nucleotide triphosphate hydrolases"/>
    <property type="match status" value="2"/>
</dbReference>
<evidence type="ECO:0000256" key="8">
    <source>
        <dbReference type="SAM" id="MobiDB-lite"/>
    </source>
</evidence>
<feature type="compositionally biased region" description="Acidic residues" evidence="8">
    <location>
        <begin position="738"/>
        <end position="759"/>
    </location>
</feature>
<feature type="region of interest" description="Disordered" evidence="8">
    <location>
        <begin position="826"/>
        <end position="865"/>
    </location>
</feature>
<dbReference type="EMBL" id="HBIO01012192">
    <property type="protein sequence ID" value="CAE0464626.1"/>
    <property type="molecule type" value="Transcribed_RNA"/>
</dbReference>
<dbReference type="CDD" id="cd18787">
    <property type="entry name" value="SF2_C_DEAD"/>
    <property type="match status" value="1"/>
</dbReference>
<evidence type="ECO:0000256" key="1">
    <source>
        <dbReference type="ARBA" id="ARBA00022741"/>
    </source>
</evidence>
<evidence type="ECO:0000256" key="2">
    <source>
        <dbReference type="ARBA" id="ARBA00022801"/>
    </source>
</evidence>
<feature type="region of interest" description="Disordered" evidence="8">
    <location>
        <begin position="168"/>
        <end position="346"/>
    </location>
</feature>
<evidence type="ECO:0000256" key="3">
    <source>
        <dbReference type="ARBA" id="ARBA00022806"/>
    </source>
</evidence>
<evidence type="ECO:0000259" key="9">
    <source>
        <dbReference type="PROSITE" id="PS51192"/>
    </source>
</evidence>
<evidence type="ECO:0000256" key="5">
    <source>
        <dbReference type="ARBA" id="ARBA00022884"/>
    </source>
</evidence>
<comment type="domain">
    <text evidence="7">The Q motif is unique to and characteristic of the DEAD box family of RNA helicases and controls ATP binding and hydrolysis.</text>
</comment>
<organism evidence="12">
    <name type="scientific">Chaetoceros debilis</name>
    <dbReference type="NCBI Taxonomy" id="122233"/>
    <lineage>
        <taxon>Eukaryota</taxon>
        <taxon>Sar</taxon>
        <taxon>Stramenopiles</taxon>
        <taxon>Ochrophyta</taxon>
        <taxon>Bacillariophyta</taxon>
        <taxon>Coscinodiscophyceae</taxon>
        <taxon>Chaetocerotophycidae</taxon>
        <taxon>Chaetocerotales</taxon>
        <taxon>Chaetocerotaceae</taxon>
        <taxon>Chaetoceros</taxon>
    </lineage>
</organism>
<dbReference type="InterPro" id="IPR014014">
    <property type="entry name" value="RNA_helicase_DEAD_Q_motif"/>
</dbReference>
<feature type="compositionally biased region" description="Basic residues" evidence="8">
    <location>
        <begin position="87"/>
        <end position="99"/>
    </location>
</feature>
<accession>A0A7S3Q3M0</accession>
<dbReference type="InterPro" id="IPR014001">
    <property type="entry name" value="Helicase_ATP-bd"/>
</dbReference>
<name>A0A7S3Q3M0_9STRA</name>
<dbReference type="SMART" id="SM00487">
    <property type="entry name" value="DEXDc"/>
    <property type="match status" value="1"/>
</dbReference>
<proteinExistence type="inferred from homology"/>
<feature type="region of interest" description="Disordered" evidence="8">
    <location>
        <begin position="1"/>
        <end position="115"/>
    </location>
</feature>
<dbReference type="Pfam" id="PF00270">
    <property type="entry name" value="DEAD"/>
    <property type="match status" value="1"/>
</dbReference>
<evidence type="ECO:0000256" key="7">
    <source>
        <dbReference type="RuleBase" id="RU365068"/>
    </source>
</evidence>
<dbReference type="InterPro" id="IPR027417">
    <property type="entry name" value="P-loop_NTPase"/>
</dbReference>
<dbReference type="PROSITE" id="PS51195">
    <property type="entry name" value="Q_MOTIF"/>
    <property type="match status" value="1"/>
</dbReference>
<keyword evidence="2 7" id="KW-0378">Hydrolase</keyword>
<feature type="compositionally biased region" description="Gly residues" evidence="8">
    <location>
        <begin position="1161"/>
        <end position="1170"/>
    </location>
</feature>
<feature type="compositionally biased region" description="Basic and acidic residues" evidence="8">
    <location>
        <begin position="169"/>
        <end position="183"/>
    </location>
</feature>
<keyword evidence="1 7" id="KW-0547">Nucleotide-binding</keyword>
<dbReference type="InterPro" id="IPR000629">
    <property type="entry name" value="RNA-helicase_DEAD-box_CS"/>
</dbReference>
<comment type="similarity">
    <text evidence="7">Belongs to the DEAD box helicase family.</text>
</comment>
<feature type="compositionally biased region" description="Low complexity" evidence="8">
    <location>
        <begin position="33"/>
        <end position="48"/>
    </location>
</feature>
<evidence type="ECO:0000313" key="12">
    <source>
        <dbReference type="EMBL" id="CAE0464626.1"/>
    </source>
</evidence>
<dbReference type="AlphaFoldDB" id="A0A7S3Q3M0"/>
<keyword evidence="5 7" id="KW-0694">RNA-binding</keyword>
<feature type="compositionally biased region" description="Basic residues" evidence="8">
    <location>
        <begin position="285"/>
        <end position="296"/>
    </location>
</feature>
<dbReference type="PROSITE" id="PS51194">
    <property type="entry name" value="HELICASE_CTER"/>
    <property type="match status" value="1"/>
</dbReference>
<dbReference type="InterPro" id="IPR011545">
    <property type="entry name" value="DEAD/DEAH_box_helicase_dom"/>
</dbReference>
<feature type="region of interest" description="Disordered" evidence="8">
    <location>
        <begin position="1159"/>
        <end position="1180"/>
    </location>
</feature>
<feature type="compositionally biased region" description="Acidic residues" evidence="8">
    <location>
        <begin position="598"/>
        <end position="610"/>
    </location>
</feature>
<dbReference type="SMART" id="SM00490">
    <property type="entry name" value="HELICc"/>
    <property type="match status" value="1"/>
</dbReference>
<keyword evidence="4 7" id="KW-0067">ATP-binding</keyword>
<feature type="domain" description="Helicase ATP-binding" evidence="9">
    <location>
        <begin position="385"/>
        <end position="588"/>
    </location>
</feature>
<protein>
    <recommendedName>
        <fullName evidence="7">ATP-dependent RNA helicase</fullName>
        <ecNumber evidence="7">3.6.4.13</ecNumber>
    </recommendedName>
</protein>
<reference evidence="12" key="1">
    <citation type="submission" date="2021-01" db="EMBL/GenBank/DDBJ databases">
        <authorList>
            <person name="Corre E."/>
            <person name="Pelletier E."/>
            <person name="Niang G."/>
            <person name="Scheremetjew M."/>
            <person name="Finn R."/>
            <person name="Kale V."/>
            <person name="Holt S."/>
            <person name="Cochrane G."/>
            <person name="Meng A."/>
            <person name="Brown T."/>
            <person name="Cohen L."/>
        </authorList>
    </citation>
    <scope>NUCLEOTIDE SEQUENCE</scope>
    <source>
        <strain evidence="12">MM31A-1</strain>
    </source>
</reference>
<feature type="compositionally biased region" description="Basic and acidic residues" evidence="8">
    <location>
        <begin position="232"/>
        <end position="248"/>
    </location>
</feature>
<feature type="compositionally biased region" description="Polar residues" evidence="8">
    <location>
        <begin position="259"/>
        <end position="270"/>
    </location>
</feature>
<dbReference type="GO" id="GO:0003724">
    <property type="term" value="F:RNA helicase activity"/>
    <property type="evidence" value="ECO:0007669"/>
    <property type="project" value="UniProtKB-EC"/>
</dbReference>
<feature type="compositionally biased region" description="Low complexity" evidence="8">
    <location>
        <begin position="826"/>
        <end position="838"/>
    </location>
</feature>
<feature type="compositionally biased region" description="Basic and acidic residues" evidence="8">
    <location>
        <begin position="710"/>
        <end position="723"/>
    </location>
</feature>
<comment type="function">
    <text evidence="7">RNA helicase.</text>
</comment>
<dbReference type="EC" id="3.6.4.13" evidence="7"/>